<dbReference type="AlphaFoldDB" id="A0AAW1SE77"/>
<feature type="domain" description="FHA" evidence="2">
    <location>
        <begin position="431"/>
        <end position="482"/>
    </location>
</feature>
<comment type="caution">
    <text evidence="4">The sequence shown here is derived from an EMBL/GenBank/DDBJ whole genome shotgun (WGS) entry which is preliminary data.</text>
</comment>
<dbReference type="EMBL" id="JALJOU010000004">
    <property type="protein sequence ID" value="KAK9843962.1"/>
    <property type="molecule type" value="Genomic_DNA"/>
</dbReference>
<dbReference type="PROSITE" id="PS51746">
    <property type="entry name" value="PPM_2"/>
    <property type="match status" value="1"/>
</dbReference>
<dbReference type="Proteomes" id="UP001445335">
    <property type="component" value="Unassembled WGS sequence"/>
</dbReference>
<sequence length="889" mass="91802">MDIKAFGAAGLGIVIGTYHAWRHLRRAPTTDTDEAWEDAEHFGPMLDCEHTSGATEHLEVPAERLEFGVPLPHPQQVLPSPFEAVLSGYDEMNSRCSHDRISSSCAATPYGTTRNGFGRNRSISTPERSRAHGVAIPLQGGSPVRRPGLPPTPSSEHNSELLLLRGAMLDSAPTEEGFFLSGQIDEALASLHSEETGLTAARRYSRSFSEPNLTLKVLQESIAAREDAERVAAQQAMEEEAAAAAEAAATTEAEAAAAAAAEAESDANASSGFTGLSSGFDLSRSNEASWASEQATALAWPGLRGGSGFFGSAFESPPLSEEWAATGGAALSGAGSGPVMGPPLGNGGNPLSRSSSGLMRAGSGLGRMGSAGIARTASGLSPCAEDGVCVALGGSEKMPSPPPPPPLLRLVVSAGPSAARELSSDEKMTQILVGRLPTSTMAINDGEVSGRHAMLQWETAERCWQVRDLGSLNGTSLNGRIISTSNRRPGRPWRLNDGDELLLGAHSVVRVEYLPRPGVQVELSSLAVAPKVKVPSTAAPLRATATLMSEHLHALADADAAAAAAAAAPLEVPALRLAACAAARVGREHARLGQGNEDVTLAEADLMGVGAPAALFCVFDGHCGRRAAEQAAQALPRELAARLPEEGPGLAAGRGAGRAWEAAFQAIDAALTVEEGCTATALLAWRDAAGAVCLQAANVGDSAAFFAPFPKRRSAPPEVVPLTADHRVANPDERQRLEGMGIKLGTRSTRLYGLNLSRCLGDKFLKDGDLGLSAAPHVSRVVRLPPRASGLVVLASDGLWDVADAARAVAVAWAAYADSGNSAAAAAGELVAHAQRQRTKDDVSVVVVVVRADAHPNHGVAVNGAERSSSGGSTSSEAVLMDCAPAASL</sequence>
<dbReference type="SUPFAM" id="SSF81606">
    <property type="entry name" value="PP2C-like"/>
    <property type="match status" value="1"/>
</dbReference>
<feature type="region of interest" description="Disordered" evidence="1">
    <location>
        <begin position="137"/>
        <end position="157"/>
    </location>
</feature>
<dbReference type="PROSITE" id="PS50006">
    <property type="entry name" value="FHA_DOMAIN"/>
    <property type="match status" value="1"/>
</dbReference>
<dbReference type="Pfam" id="PF00498">
    <property type="entry name" value="FHA"/>
    <property type="match status" value="1"/>
</dbReference>
<feature type="domain" description="PPM-type phosphatase" evidence="3">
    <location>
        <begin position="577"/>
        <end position="850"/>
    </location>
</feature>
<evidence type="ECO:0000259" key="2">
    <source>
        <dbReference type="PROSITE" id="PS50006"/>
    </source>
</evidence>
<keyword evidence="5" id="KW-1185">Reference proteome</keyword>
<dbReference type="InterPro" id="IPR000253">
    <property type="entry name" value="FHA_dom"/>
</dbReference>
<dbReference type="SMART" id="SM00240">
    <property type="entry name" value="FHA"/>
    <property type="match status" value="1"/>
</dbReference>
<dbReference type="CDD" id="cd00143">
    <property type="entry name" value="PP2Cc"/>
    <property type="match status" value="1"/>
</dbReference>
<accession>A0AAW1SE77</accession>
<dbReference type="Gene3D" id="2.60.200.20">
    <property type="match status" value="1"/>
</dbReference>
<organism evidence="4 5">
    <name type="scientific">Elliptochloris bilobata</name>
    <dbReference type="NCBI Taxonomy" id="381761"/>
    <lineage>
        <taxon>Eukaryota</taxon>
        <taxon>Viridiplantae</taxon>
        <taxon>Chlorophyta</taxon>
        <taxon>core chlorophytes</taxon>
        <taxon>Trebouxiophyceae</taxon>
        <taxon>Trebouxiophyceae incertae sedis</taxon>
        <taxon>Elliptochloris clade</taxon>
        <taxon>Elliptochloris</taxon>
    </lineage>
</organism>
<gene>
    <name evidence="4" type="ORF">WJX81_000542</name>
</gene>
<dbReference type="InterPro" id="IPR015655">
    <property type="entry name" value="PP2C"/>
</dbReference>
<evidence type="ECO:0000256" key="1">
    <source>
        <dbReference type="SAM" id="MobiDB-lite"/>
    </source>
</evidence>
<evidence type="ECO:0000259" key="3">
    <source>
        <dbReference type="PROSITE" id="PS51746"/>
    </source>
</evidence>
<dbReference type="PANTHER" id="PTHR47992">
    <property type="entry name" value="PROTEIN PHOSPHATASE"/>
    <property type="match status" value="1"/>
</dbReference>
<name>A0AAW1SE77_9CHLO</name>
<dbReference type="InterPro" id="IPR008984">
    <property type="entry name" value="SMAD_FHA_dom_sf"/>
</dbReference>
<dbReference type="SUPFAM" id="SSF49879">
    <property type="entry name" value="SMAD/FHA domain"/>
    <property type="match status" value="1"/>
</dbReference>
<dbReference type="InterPro" id="IPR036457">
    <property type="entry name" value="PPM-type-like_dom_sf"/>
</dbReference>
<proteinExistence type="predicted"/>
<dbReference type="Gene3D" id="3.60.40.10">
    <property type="entry name" value="PPM-type phosphatase domain"/>
    <property type="match status" value="1"/>
</dbReference>
<dbReference type="InterPro" id="IPR001932">
    <property type="entry name" value="PPM-type_phosphatase-like_dom"/>
</dbReference>
<evidence type="ECO:0000313" key="5">
    <source>
        <dbReference type="Proteomes" id="UP001445335"/>
    </source>
</evidence>
<evidence type="ECO:0008006" key="6">
    <source>
        <dbReference type="Google" id="ProtNLM"/>
    </source>
</evidence>
<dbReference type="Pfam" id="PF00481">
    <property type="entry name" value="PP2C"/>
    <property type="match status" value="1"/>
</dbReference>
<protein>
    <recommendedName>
        <fullName evidence="6">Protein-serine/threonine phosphatase</fullName>
    </recommendedName>
</protein>
<evidence type="ECO:0000313" key="4">
    <source>
        <dbReference type="EMBL" id="KAK9843962.1"/>
    </source>
</evidence>
<reference evidence="4 5" key="1">
    <citation type="journal article" date="2024" name="Nat. Commun.">
        <title>Phylogenomics reveals the evolutionary origins of lichenization in chlorophyte algae.</title>
        <authorList>
            <person name="Puginier C."/>
            <person name="Libourel C."/>
            <person name="Otte J."/>
            <person name="Skaloud P."/>
            <person name="Haon M."/>
            <person name="Grisel S."/>
            <person name="Petersen M."/>
            <person name="Berrin J.G."/>
            <person name="Delaux P.M."/>
            <person name="Dal Grande F."/>
            <person name="Keller J."/>
        </authorList>
    </citation>
    <scope>NUCLEOTIDE SEQUENCE [LARGE SCALE GENOMIC DNA]</scope>
    <source>
        <strain evidence="4 5">SAG 245.80</strain>
    </source>
</reference>
<dbReference type="GO" id="GO:0004722">
    <property type="term" value="F:protein serine/threonine phosphatase activity"/>
    <property type="evidence" value="ECO:0007669"/>
    <property type="project" value="InterPro"/>
</dbReference>
<dbReference type="SMART" id="SM00332">
    <property type="entry name" value="PP2Cc"/>
    <property type="match status" value="1"/>
</dbReference>